<keyword evidence="3" id="KW-1185">Reference proteome</keyword>
<evidence type="ECO:0000256" key="1">
    <source>
        <dbReference type="SAM" id="Phobius"/>
    </source>
</evidence>
<dbReference type="InterPro" id="IPR023829">
    <property type="entry name" value="PGA_PgaD"/>
</dbReference>
<evidence type="ECO:0000313" key="2">
    <source>
        <dbReference type="EMBL" id="GHB33696.1"/>
    </source>
</evidence>
<proteinExistence type="predicted"/>
<gene>
    <name evidence="2" type="ORF">GCM10009038_35890</name>
</gene>
<evidence type="ECO:0000313" key="3">
    <source>
        <dbReference type="Proteomes" id="UP000646745"/>
    </source>
</evidence>
<organism evidence="2 3">
    <name type="scientific">Salinicola rhizosphaerae</name>
    <dbReference type="NCBI Taxonomy" id="1443141"/>
    <lineage>
        <taxon>Bacteria</taxon>
        <taxon>Pseudomonadati</taxon>
        <taxon>Pseudomonadota</taxon>
        <taxon>Gammaproteobacteria</taxon>
        <taxon>Oceanospirillales</taxon>
        <taxon>Halomonadaceae</taxon>
        <taxon>Salinicola</taxon>
    </lineage>
</organism>
<reference evidence="3" key="1">
    <citation type="journal article" date="2019" name="Int. J. Syst. Evol. Microbiol.">
        <title>The Global Catalogue of Microorganisms (GCM) 10K type strain sequencing project: providing services to taxonomists for standard genome sequencing and annotation.</title>
        <authorList>
            <consortium name="The Broad Institute Genomics Platform"/>
            <consortium name="The Broad Institute Genome Sequencing Center for Infectious Disease"/>
            <person name="Wu L."/>
            <person name="Ma J."/>
        </authorList>
    </citation>
    <scope>NUCLEOTIDE SEQUENCE [LARGE SCALE GENOMIC DNA]</scope>
    <source>
        <strain evidence="3">KCTC 32998</strain>
    </source>
</reference>
<dbReference type="Pfam" id="PF13994">
    <property type="entry name" value="PgaD"/>
    <property type="match status" value="1"/>
</dbReference>
<comment type="caution">
    <text evidence="2">The sequence shown here is derived from an EMBL/GenBank/DDBJ whole genome shotgun (WGS) entry which is preliminary data.</text>
</comment>
<dbReference type="NCBIfam" id="TIGR03940">
    <property type="entry name" value="PGA_PgaD"/>
    <property type="match status" value="1"/>
</dbReference>
<name>A0ABQ3EG72_9GAMM</name>
<feature type="transmembrane region" description="Helical" evidence="1">
    <location>
        <begin position="30"/>
        <end position="57"/>
    </location>
</feature>
<dbReference type="EMBL" id="BMZI01000009">
    <property type="protein sequence ID" value="GHB33696.1"/>
    <property type="molecule type" value="Genomic_DNA"/>
</dbReference>
<feature type="transmembrane region" description="Helical" evidence="1">
    <location>
        <begin position="77"/>
        <end position="99"/>
    </location>
</feature>
<keyword evidence="1" id="KW-1133">Transmembrane helix</keyword>
<dbReference type="Proteomes" id="UP000646745">
    <property type="component" value="Unassembled WGS sequence"/>
</dbReference>
<sequence length="160" mass="18418">MRDPHHQRGAARLPRIIHRPDLQSRRQRSLFALLAGIGWLIWLYLFLPLVTLFGWHFGVVRFRDYVIDSQSHTWASLTIYVITIAAAGAALLIWAFYNYRRFRHADRRRPAAQMTAERLAITYGMNADEVARLQQSRVVTFEHDDHGNIVAVTPKGVPGT</sequence>
<keyword evidence="1" id="KW-0812">Transmembrane</keyword>
<dbReference type="RefSeq" id="WP_189446126.1">
    <property type="nucleotide sequence ID" value="NZ_BMZI01000009.1"/>
</dbReference>
<protein>
    <submittedName>
        <fullName evidence="2">Poly-beta-1,6-N-acetyl-D-glucosamine biosynthesis protein PgaD</fullName>
    </submittedName>
</protein>
<accession>A0ABQ3EG72</accession>
<keyword evidence="1" id="KW-0472">Membrane</keyword>